<dbReference type="NCBIfam" id="TIGR01733">
    <property type="entry name" value="AA-adenyl-dom"/>
    <property type="match status" value="1"/>
</dbReference>
<dbReference type="SUPFAM" id="SSF56801">
    <property type="entry name" value="Acetyl-CoA synthetase-like"/>
    <property type="match status" value="1"/>
</dbReference>
<dbReference type="InterPro" id="IPR001242">
    <property type="entry name" value="Condensation_dom"/>
</dbReference>
<feature type="active site" description="Proton acceptor; for dehydratase activity" evidence="7">
    <location>
        <position position="400"/>
    </location>
</feature>
<dbReference type="SUPFAM" id="SSF51735">
    <property type="entry name" value="NAD(P)-binding Rossmann-fold domains"/>
    <property type="match status" value="2"/>
</dbReference>
<dbReference type="InterPro" id="IPR020806">
    <property type="entry name" value="PKS_PP-bd"/>
</dbReference>
<dbReference type="PROSITE" id="PS00455">
    <property type="entry name" value="AMP_BINDING"/>
    <property type="match status" value="1"/>
</dbReference>
<dbReference type="Gene3D" id="3.10.129.110">
    <property type="entry name" value="Polyketide synthase dehydratase"/>
    <property type="match status" value="1"/>
</dbReference>
<dbReference type="InterPro" id="IPR049551">
    <property type="entry name" value="PKS_DH_C"/>
</dbReference>
<dbReference type="InterPro" id="IPR057326">
    <property type="entry name" value="KR_dom"/>
</dbReference>
<dbReference type="InterPro" id="IPR020845">
    <property type="entry name" value="AMP-binding_CS"/>
</dbReference>
<dbReference type="GO" id="GO:0047527">
    <property type="term" value="F:2,3-dihydroxybenzoate-serine ligase activity"/>
    <property type="evidence" value="ECO:0007669"/>
    <property type="project" value="TreeGrafter"/>
</dbReference>
<organism evidence="11 12">
    <name type="scientific">Mycobacterium lacus</name>
    <dbReference type="NCBI Taxonomy" id="169765"/>
    <lineage>
        <taxon>Bacteria</taxon>
        <taxon>Bacillati</taxon>
        <taxon>Actinomycetota</taxon>
        <taxon>Actinomycetes</taxon>
        <taxon>Mycobacteriales</taxon>
        <taxon>Mycobacteriaceae</taxon>
        <taxon>Mycobacterium</taxon>
    </lineage>
</organism>
<feature type="region of interest" description="C-terminal hotdog fold" evidence="7">
    <location>
        <begin position="507"/>
        <end position="651"/>
    </location>
</feature>
<dbReference type="KEGG" id="mlj:MLAC_20310"/>
<dbReference type="SMART" id="SM00827">
    <property type="entry name" value="PKS_AT"/>
    <property type="match status" value="1"/>
</dbReference>
<dbReference type="Gene3D" id="3.40.50.980">
    <property type="match status" value="2"/>
</dbReference>
<dbReference type="Gene3D" id="3.30.70.3290">
    <property type="match status" value="1"/>
</dbReference>
<dbReference type="PANTHER" id="PTHR45527:SF1">
    <property type="entry name" value="FATTY ACID SYNTHASE"/>
    <property type="match status" value="1"/>
</dbReference>
<dbReference type="SMART" id="SM00826">
    <property type="entry name" value="PKS_DH"/>
    <property type="match status" value="1"/>
</dbReference>
<dbReference type="PROSITE" id="PS52019">
    <property type="entry name" value="PKS_MFAS_DH"/>
    <property type="match status" value="1"/>
</dbReference>
<dbReference type="InterPro" id="IPR042104">
    <property type="entry name" value="PKS_dehydratase_sf"/>
</dbReference>
<dbReference type="Gene3D" id="3.40.50.720">
    <property type="entry name" value="NAD(P)-binding Rossmann-like Domain"/>
    <property type="match status" value="1"/>
</dbReference>
<keyword evidence="2" id="KW-0596">Phosphopantetheine</keyword>
<dbReference type="SMART" id="SM01294">
    <property type="entry name" value="PKS_PP_betabranch"/>
    <property type="match status" value="1"/>
</dbReference>
<dbReference type="SUPFAM" id="SSF55048">
    <property type="entry name" value="Probable ACP-binding domain of malonyl-CoA ACP transacylase"/>
    <property type="match status" value="1"/>
</dbReference>
<feature type="domain" description="Carrier" evidence="9">
    <location>
        <begin position="1146"/>
        <end position="1224"/>
    </location>
</feature>
<dbReference type="SMART" id="SM00823">
    <property type="entry name" value="PKS_PP"/>
    <property type="match status" value="1"/>
</dbReference>
<dbReference type="InterPro" id="IPR009081">
    <property type="entry name" value="PP-bd_ACP"/>
</dbReference>
<keyword evidence="12" id="KW-1185">Reference proteome</keyword>
<dbReference type="SMART" id="SM00822">
    <property type="entry name" value="PKS_KR"/>
    <property type="match status" value="1"/>
</dbReference>
<dbReference type="Proteomes" id="UP000466396">
    <property type="component" value="Chromosome"/>
</dbReference>
<evidence type="ECO:0000256" key="6">
    <source>
        <dbReference type="ARBA" id="ARBA00029443"/>
    </source>
</evidence>
<sequence>MFIFPGQGAQHPTMATQLHTHHPHFTETLNQVCAAFDAHLEVPLAEVIFAHPGSAQAELLNQTMYAQPALFAFGVAMHALLTQTGITPDYLLGHSVGELTAAHIAGVFTLQDAAVLVSARGRLMQACAAGAMMAITASEADLDTLLPHYPQVALAAINGPTSVVVSGPTDQIQRLSQHCTAAHYQVTPLRVSHAFHSASMDPAAAEFERITTGVKLNTPTAAIISTLTGQPATADQLTSPHYWARQLREPVRFHDSITTLLTQGEHLFIELSAHPVLAPALTDTLANTPEHHQSAVITTLHRDHPDLDSITTTLAHLHTHGHSPTWTTLYPGAHNLPLPTYPFQHHPYWLTPPTGLDVSAAGLDKPDHPFLGALTELADQGQIVLTGRLSTTAHGWLAGHKVDDTVVFPATGFIDVVLKACEYVGCPVIDELILQAPLVLAAGAAADLQISVHPFDEQGRRAFSVHARTGNYPHRGSTWTAHASGTLSNRPSTPPSRTSPSAGAEVITAVERDSFYEQLAQQGLRYDGAFCSLQGMGSDPVNPNIIHAEVALPADIDSSGYGIHPALLDAALHPLATAFYDTDHTSDPATPRLPSAFAGVTLHAFGATRLHVQLTSTGADTFALHATDPAGAPVITIDTVTLRALPDTDSLQHAAGVSREGLFELAWPALSAEVLPAARVLPAWALISEQPELFPAGLDEGLVYSDMAAVDSWPALVVWDLASPPPSGDHPDPLQRVHALTRHVLAGLQTWLARADTIETHLVILTRHAVSISPDDRAPDLAHAAVWGLLHTAQNEHPGRIFVVDIDTTSTTEHTLIKVLAALANPARRPSTEPQLALRDGVVHGPRLTRAQIPARPHTASTPVAFDPEGTVLVTGGTGTLGGVFAEHLVTGYGVRHLVLVSRSGMTAPGADDLYQRLTQLGAQVSITACDTSDAEQLAAVLAGIRAQNRLCAVIHTAGVLADAVVSELTGDQLDTVLAAKADAAWHLHRLTADAELDAFVVFSSAAGVLGAIGQANYAAANAFLDALAQQRRRKRLPATSLAWGYWQTASTMTAGLDVVDRARFTRNNLIPITTEHGLALFDAALACRHPSLVPAPLNTRALARQARHGAVPAIFSALITPRRQASTTITADTLTTKLAGQTPQQQLATLTRLVTATTAAVLAHPDPAALDPDRPFKDLGMDSLSALELRNTLTRHTGLPLPATLAFDHLTPAATARHLTSLLTAATDAITPGSAPTVDASGFVLGPHVRPQRLPLSFAQRRLWFSQQTAASAPIYNIPLALRLTGDLDVEALRAAIGDVIERHESLRALFICEQGTPYQQILTIDEYEPVFAVIDVCDEQQLAHRISNAAGYLFDLAIEIPIRAELLKLSAVEHVLVVVIHHIAADGASMVAFFSDLVRAYAARGEGHKPQWSPLSLQYADYTLWQHEFLGSHEDPESVLSRQLAYWHSELKGAPEQTVLPFDRPRPARQSFAGDVVDFVIDTDLQRRVKELAQSCEATASMVFQAALAVLLHKLGAGDDVMIGGLISGRTDAALAELVGFFVNTWVLRVQIAGNPSFTELLAQVRRKALAAYNHQDVPFEHVVQRLNPTRSTAHHPLFQVAFVLQNTPLPTMKFPGLWAQPIPTRPHGAKFDLQIEIVAPQQPPGRPPQPLPASIEYATDIFDRDTVTTIVAYYLRILTALTADPELRLSSLGLLDDTARARLDEWGNRATLTTTPTMASVPALFAAQVRRTPEAVALTFAGTSCRYRDLDEVSNRLAHRLADRGIGPGDVVALMFERSAQAVVAILAVLKTGAAYLPVDPMLPRARIAFMLEDAEPVAVLSTAELAGRLDGCPVIDVDDPVTNTSYPSHPLPHPSPENLAYILYTSGTTGTPKGVAVTHHNITQLIAAPGSFAPAAGQAITQCHSYAFDLSVFEIWGALLHGGRLVVIPESITRSPTDFHAMLVSEKVDMLVQTPSAVTVLAPQRLESVALVVGGEACPAEVVDRWADGRVMVNQYGPTETTMYVSMSAPLKPGSGTAPIGRPVPGAALFVLDRWLRPVPAGVVGELYIAGAGVACGYWRRSALTASRFVACPFGDPGVRMYRSGDLVRWSADGQLHYVGRADEQVKLRGYRIEPAEIATTMTELDGVEHAVVIAREDHPATNAWWPTSLARPTRLTCALSWPSGCPTTWCPQPS</sequence>
<comment type="cofactor">
    <cofactor evidence="1">
        <name>pantetheine 4'-phosphate</name>
        <dbReference type="ChEBI" id="CHEBI:47942"/>
    </cofactor>
</comment>
<dbReference type="InterPro" id="IPR013968">
    <property type="entry name" value="PKS_KR"/>
</dbReference>
<dbReference type="GO" id="GO:0043041">
    <property type="term" value="P:amino acid activation for nonribosomal peptide biosynthetic process"/>
    <property type="evidence" value="ECO:0007669"/>
    <property type="project" value="TreeGrafter"/>
</dbReference>
<dbReference type="GO" id="GO:0005829">
    <property type="term" value="C:cytosol"/>
    <property type="evidence" value="ECO:0007669"/>
    <property type="project" value="TreeGrafter"/>
</dbReference>
<dbReference type="InterPro" id="IPR055123">
    <property type="entry name" value="SpnB-like_Rossmann"/>
</dbReference>
<dbReference type="Gene3D" id="3.40.366.10">
    <property type="entry name" value="Malonyl-Coenzyme A Acyl Carrier Protein, domain 2"/>
    <property type="match status" value="1"/>
</dbReference>
<dbReference type="InterPro" id="IPR036736">
    <property type="entry name" value="ACP-like_sf"/>
</dbReference>
<dbReference type="InterPro" id="IPR049552">
    <property type="entry name" value="PKS_DH_N"/>
</dbReference>
<dbReference type="InterPro" id="IPR006162">
    <property type="entry name" value="Ppantetheine_attach_site"/>
</dbReference>
<dbReference type="InterPro" id="IPR023213">
    <property type="entry name" value="CAT-like_dom_sf"/>
</dbReference>
<dbReference type="Pfam" id="PF08659">
    <property type="entry name" value="KR"/>
    <property type="match status" value="1"/>
</dbReference>
<dbReference type="PANTHER" id="PTHR45527">
    <property type="entry name" value="NONRIBOSOMAL PEPTIDE SYNTHETASE"/>
    <property type="match status" value="1"/>
</dbReference>
<dbReference type="Pfam" id="PF00698">
    <property type="entry name" value="Acyl_transf_1"/>
    <property type="match status" value="1"/>
</dbReference>
<evidence type="ECO:0000256" key="2">
    <source>
        <dbReference type="ARBA" id="ARBA00022450"/>
    </source>
</evidence>
<dbReference type="FunFam" id="2.30.38.10:FF:000001">
    <property type="entry name" value="Non-ribosomal peptide synthetase PvdI"/>
    <property type="match status" value="1"/>
</dbReference>
<feature type="active site" description="Proton donor; for dehydratase activity" evidence="7">
    <location>
        <position position="569"/>
    </location>
</feature>
<evidence type="ECO:0000256" key="1">
    <source>
        <dbReference type="ARBA" id="ARBA00001957"/>
    </source>
</evidence>
<dbReference type="Gene3D" id="3.30.300.30">
    <property type="match status" value="1"/>
</dbReference>
<keyword evidence="4" id="KW-0808">Transferase</keyword>
<evidence type="ECO:0000256" key="5">
    <source>
        <dbReference type="ARBA" id="ARBA00022737"/>
    </source>
</evidence>
<evidence type="ECO:0000256" key="3">
    <source>
        <dbReference type="ARBA" id="ARBA00022553"/>
    </source>
</evidence>
<evidence type="ECO:0000313" key="12">
    <source>
        <dbReference type="Proteomes" id="UP000466396"/>
    </source>
</evidence>
<dbReference type="SUPFAM" id="SSF52151">
    <property type="entry name" value="FabD/lysophospholipase-like"/>
    <property type="match status" value="1"/>
</dbReference>
<feature type="compositionally biased region" description="Polar residues" evidence="8">
    <location>
        <begin position="477"/>
        <end position="489"/>
    </location>
</feature>
<feature type="region of interest" description="N-terminal hotdog fold" evidence="7">
    <location>
        <begin position="368"/>
        <end position="494"/>
    </location>
</feature>
<dbReference type="Gene3D" id="1.10.1200.10">
    <property type="entry name" value="ACP-like"/>
    <property type="match status" value="1"/>
</dbReference>
<dbReference type="GO" id="GO:0009239">
    <property type="term" value="P:enterobactin biosynthetic process"/>
    <property type="evidence" value="ECO:0007669"/>
    <property type="project" value="TreeGrafter"/>
</dbReference>
<feature type="region of interest" description="Disordered" evidence="8">
    <location>
        <begin position="474"/>
        <end position="502"/>
    </location>
</feature>
<dbReference type="FunFam" id="3.40.50.12780:FF:000012">
    <property type="entry name" value="Non-ribosomal peptide synthetase"/>
    <property type="match status" value="1"/>
</dbReference>
<dbReference type="Pfam" id="PF22953">
    <property type="entry name" value="SpnB_Rossmann"/>
    <property type="match status" value="1"/>
</dbReference>
<dbReference type="GO" id="GO:0031177">
    <property type="term" value="F:phosphopantetheine binding"/>
    <property type="evidence" value="ECO:0007669"/>
    <property type="project" value="InterPro"/>
</dbReference>
<dbReference type="EMBL" id="AP022581">
    <property type="protein sequence ID" value="BBX96737.1"/>
    <property type="molecule type" value="Genomic_DNA"/>
</dbReference>
<dbReference type="InterPro" id="IPR016036">
    <property type="entry name" value="Malonyl_transacylase_ACP-bd"/>
</dbReference>
<evidence type="ECO:0000259" key="9">
    <source>
        <dbReference type="PROSITE" id="PS50075"/>
    </source>
</evidence>
<dbReference type="Gene3D" id="2.30.38.10">
    <property type="entry name" value="Luciferase, Domain 3"/>
    <property type="match status" value="1"/>
</dbReference>
<evidence type="ECO:0000256" key="7">
    <source>
        <dbReference type="PROSITE-ProRule" id="PRU01363"/>
    </source>
</evidence>
<name>A0A7I7NMI1_9MYCO</name>
<dbReference type="FunFam" id="3.40.50.980:FF:000001">
    <property type="entry name" value="Non-ribosomal peptide synthetase"/>
    <property type="match status" value="1"/>
</dbReference>
<comment type="similarity">
    <text evidence="6">In the C-terminal section; belongs to the NRP synthetase family.</text>
</comment>
<dbReference type="GO" id="GO:0016740">
    <property type="term" value="F:transferase activity"/>
    <property type="evidence" value="ECO:0007669"/>
    <property type="project" value="UniProtKB-KW"/>
</dbReference>
<dbReference type="InterPro" id="IPR049900">
    <property type="entry name" value="PKS_mFAS_DH"/>
</dbReference>
<dbReference type="GO" id="GO:0009366">
    <property type="term" value="C:enterobactin synthetase complex"/>
    <property type="evidence" value="ECO:0007669"/>
    <property type="project" value="TreeGrafter"/>
</dbReference>
<dbReference type="InterPro" id="IPR014043">
    <property type="entry name" value="Acyl_transferase_dom"/>
</dbReference>
<gene>
    <name evidence="11" type="ORF">MLAC_20310</name>
</gene>
<dbReference type="Pfam" id="PF14765">
    <property type="entry name" value="PS-DH"/>
    <property type="match status" value="1"/>
</dbReference>
<dbReference type="InterPro" id="IPR036291">
    <property type="entry name" value="NAD(P)-bd_dom_sf"/>
</dbReference>
<dbReference type="InterPro" id="IPR010071">
    <property type="entry name" value="AA_adenyl_dom"/>
</dbReference>
<dbReference type="InterPro" id="IPR016035">
    <property type="entry name" value="Acyl_Trfase/lysoPLipase"/>
</dbReference>
<dbReference type="Pfam" id="PF21089">
    <property type="entry name" value="PKS_DH_N"/>
    <property type="match status" value="1"/>
</dbReference>
<accession>A0A7I7NMI1</accession>
<dbReference type="SUPFAM" id="SSF47336">
    <property type="entry name" value="ACP-like"/>
    <property type="match status" value="1"/>
</dbReference>
<dbReference type="UniPathway" id="UPA00011"/>
<keyword evidence="5" id="KW-0677">Repeat</keyword>
<dbReference type="InterPro" id="IPR020807">
    <property type="entry name" value="PKS_DH"/>
</dbReference>
<dbReference type="InterPro" id="IPR001227">
    <property type="entry name" value="Ac_transferase_dom_sf"/>
</dbReference>
<keyword evidence="3" id="KW-0597">Phosphoprotein</keyword>
<dbReference type="InterPro" id="IPR045851">
    <property type="entry name" value="AMP-bd_C_sf"/>
</dbReference>
<dbReference type="Gene3D" id="3.30.559.30">
    <property type="entry name" value="Nonribosomal peptide synthetase, condensation domain"/>
    <property type="match status" value="1"/>
</dbReference>
<dbReference type="SUPFAM" id="SSF52777">
    <property type="entry name" value="CoA-dependent acyltransferases"/>
    <property type="match status" value="2"/>
</dbReference>
<dbReference type="PROSITE" id="PS50075">
    <property type="entry name" value="CARRIER"/>
    <property type="match status" value="1"/>
</dbReference>
<evidence type="ECO:0000313" key="11">
    <source>
        <dbReference type="EMBL" id="BBX96737.1"/>
    </source>
</evidence>
<dbReference type="Pfam" id="PF00501">
    <property type="entry name" value="AMP-binding"/>
    <property type="match status" value="1"/>
</dbReference>
<reference evidence="11 12" key="1">
    <citation type="journal article" date="2019" name="Emerg. Microbes Infect.">
        <title>Comprehensive subspecies identification of 175 nontuberculous mycobacteria species based on 7547 genomic profiles.</title>
        <authorList>
            <person name="Matsumoto Y."/>
            <person name="Kinjo T."/>
            <person name="Motooka D."/>
            <person name="Nabeya D."/>
            <person name="Jung N."/>
            <person name="Uechi K."/>
            <person name="Horii T."/>
            <person name="Iida T."/>
            <person name="Fujita J."/>
            <person name="Nakamura S."/>
        </authorList>
    </citation>
    <scope>NUCLEOTIDE SEQUENCE [LARGE SCALE GENOMIC DNA]</scope>
    <source>
        <strain evidence="11 12">JCM 15657</strain>
    </source>
</reference>
<evidence type="ECO:0000256" key="8">
    <source>
        <dbReference type="SAM" id="MobiDB-lite"/>
    </source>
</evidence>
<dbReference type="Pfam" id="PF00550">
    <property type="entry name" value="PP-binding"/>
    <property type="match status" value="1"/>
</dbReference>
<dbReference type="Gene3D" id="3.30.559.10">
    <property type="entry name" value="Chloramphenicol acetyltransferase-like domain"/>
    <property type="match status" value="1"/>
</dbReference>
<protein>
    <recommendedName>
        <fullName evidence="13">Phenyloxazoline synthase MbtB</fullName>
    </recommendedName>
</protein>
<dbReference type="GO" id="GO:0008610">
    <property type="term" value="P:lipid biosynthetic process"/>
    <property type="evidence" value="ECO:0007669"/>
    <property type="project" value="UniProtKB-ARBA"/>
</dbReference>
<dbReference type="CDD" id="cd08956">
    <property type="entry name" value="KR_3_FAS_SDR_x"/>
    <property type="match status" value="1"/>
</dbReference>
<dbReference type="CDD" id="cd19540">
    <property type="entry name" value="LCL_NRPS-like"/>
    <property type="match status" value="1"/>
</dbReference>
<dbReference type="InterPro" id="IPR000873">
    <property type="entry name" value="AMP-dep_synth/lig_dom"/>
</dbReference>
<dbReference type="Pfam" id="PF00668">
    <property type="entry name" value="Condensation"/>
    <property type="match status" value="1"/>
</dbReference>
<feature type="domain" description="PKS/mFAS DH" evidence="10">
    <location>
        <begin position="368"/>
        <end position="651"/>
    </location>
</feature>
<evidence type="ECO:0000256" key="4">
    <source>
        <dbReference type="ARBA" id="ARBA00022679"/>
    </source>
</evidence>
<evidence type="ECO:0000259" key="10">
    <source>
        <dbReference type="PROSITE" id="PS52019"/>
    </source>
</evidence>
<proteinExistence type="inferred from homology"/>
<evidence type="ECO:0008006" key="13">
    <source>
        <dbReference type="Google" id="ProtNLM"/>
    </source>
</evidence>
<dbReference type="PROSITE" id="PS00012">
    <property type="entry name" value="PHOSPHOPANTETHEINE"/>
    <property type="match status" value="1"/>
</dbReference>